<keyword evidence="4" id="KW-1185">Reference proteome</keyword>
<evidence type="ECO:0000313" key="4">
    <source>
        <dbReference type="Proteomes" id="UP000002729"/>
    </source>
</evidence>
<keyword evidence="2" id="KW-0812">Transmembrane</keyword>
<proteinExistence type="predicted"/>
<protein>
    <submittedName>
        <fullName evidence="3">Uncharacterized protein</fullName>
    </submittedName>
</protein>
<evidence type="ECO:0000313" key="3">
    <source>
        <dbReference type="EMBL" id="EGB04306.1"/>
    </source>
</evidence>
<dbReference type="InParanoid" id="F0YKU2"/>
<reference evidence="3 4" key="1">
    <citation type="journal article" date="2011" name="Proc. Natl. Acad. Sci. U.S.A.">
        <title>Niche of harmful alga Aureococcus anophagefferens revealed through ecogenomics.</title>
        <authorList>
            <person name="Gobler C.J."/>
            <person name="Berry D.L."/>
            <person name="Dyhrman S.T."/>
            <person name="Wilhelm S.W."/>
            <person name="Salamov A."/>
            <person name="Lobanov A.V."/>
            <person name="Zhang Y."/>
            <person name="Collier J.L."/>
            <person name="Wurch L.L."/>
            <person name="Kustka A.B."/>
            <person name="Dill B.D."/>
            <person name="Shah M."/>
            <person name="VerBerkmoes N.C."/>
            <person name="Kuo A."/>
            <person name="Terry A."/>
            <person name="Pangilinan J."/>
            <person name="Lindquist E.A."/>
            <person name="Lucas S."/>
            <person name="Paulsen I.T."/>
            <person name="Hattenrath-Lehmann T.K."/>
            <person name="Talmage S.C."/>
            <person name="Walker E.A."/>
            <person name="Koch F."/>
            <person name="Burson A.M."/>
            <person name="Marcoval M.A."/>
            <person name="Tang Y.Z."/>
            <person name="Lecleir G.R."/>
            <person name="Coyne K.J."/>
            <person name="Berg G.M."/>
            <person name="Bertrand E.M."/>
            <person name="Saito M.A."/>
            <person name="Gladyshev V.N."/>
            <person name="Grigoriev I.V."/>
        </authorList>
    </citation>
    <scope>NUCLEOTIDE SEQUENCE [LARGE SCALE GENOMIC DNA]</scope>
    <source>
        <strain evidence="4">CCMP 1984</strain>
    </source>
</reference>
<dbReference type="RefSeq" id="XP_009041016.1">
    <property type="nucleotide sequence ID" value="XM_009042768.1"/>
</dbReference>
<dbReference type="GeneID" id="20226199"/>
<dbReference type="Proteomes" id="UP000002729">
    <property type="component" value="Unassembled WGS sequence"/>
</dbReference>
<accession>F0YKU2</accession>
<feature type="transmembrane region" description="Helical" evidence="2">
    <location>
        <begin position="12"/>
        <end position="34"/>
    </location>
</feature>
<evidence type="ECO:0000256" key="1">
    <source>
        <dbReference type="SAM" id="MobiDB-lite"/>
    </source>
</evidence>
<keyword evidence="2" id="KW-1133">Transmembrane helix</keyword>
<dbReference type="KEGG" id="aaf:AURANDRAFT_67343"/>
<name>F0YKU2_AURAN</name>
<dbReference type="AlphaFoldDB" id="F0YKU2"/>
<keyword evidence="2" id="KW-0472">Membrane</keyword>
<feature type="compositionally biased region" description="Basic and acidic residues" evidence="1">
    <location>
        <begin position="280"/>
        <end position="299"/>
    </location>
</feature>
<feature type="region of interest" description="Disordered" evidence="1">
    <location>
        <begin position="248"/>
        <end position="299"/>
    </location>
</feature>
<sequence>MRKVVTSMRSRANALLIRQVIYMPAFQVVVYDYLLPIRRPKKHAFAEGSFLKPQNRMKHILANGLLWAIARRYFHDHLAKRVHLPCGDHQQTYPHQRLVAKLNLSRLLLRLSSATIPSKNTNTGRTTLEVMTFVQPKVTERTEHVRTHVRITIHADAPASAITNSVDPLQKREVVRPKLVGEIPIFFRSIEPTRWKRRTPFFGPIVTAADGGFSHAQLLHYTRKTFLSFVHVSTVAFSDPNDLRLLCGRRHDARKKKPATRAPTLPPHSRKTQTSTPEAAKSHVCSDTKTPRAGRCEQR</sequence>
<gene>
    <name evidence="3" type="ORF">AURANDRAFT_67343</name>
</gene>
<organism evidence="4">
    <name type="scientific">Aureococcus anophagefferens</name>
    <name type="common">Harmful bloom alga</name>
    <dbReference type="NCBI Taxonomy" id="44056"/>
    <lineage>
        <taxon>Eukaryota</taxon>
        <taxon>Sar</taxon>
        <taxon>Stramenopiles</taxon>
        <taxon>Ochrophyta</taxon>
        <taxon>Pelagophyceae</taxon>
        <taxon>Pelagomonadales</taxon>
        <taxon>Pelagomonadaceae</taxon>
        <taxon>Aureococcus</taxon>
    </lineage>
</organism>
<evidence type="ECO:0000256" key="2">
    <source>
        <dbReference type="SAM" id="Phobius"/>
    </source>
</evidence>
<dbReference type="EMBL" id="GL833153">
    <property type="protein sequence ID" value="EGB04306.1"/>
    <property type="molecule type" value="Genomic_DNA"/>
</dbReference>
<feature type="compositionally biased region" description="Basic residues" evidence="1">
    <location>
        <begin position="248"/>
        <end position="259"/>
    </location>
</feature>